<dbReference type="HOGENOM" id="CLU_048043_0_0_1"/>
<feature type="domain" description="KIB1-4 beta-propeller" evidence="1">
    <location>
        <begin position="120"/>
        <end position="356"/>
    </location>
</feature>
<accession>A0A0E0B6P0</accession>
<dbReference type="SUPFAM" id="SSF81383">
    <property type="entry name" value="F-box domain"/>
    <property type="match status" value="1"/>
</dbReference>
<name>A0A0E0B6P0_9ORYZ</name>
<dbReference type="PANTHER" id="PTHR33110">
    <property type="entry name" value="F-BOX/KELCH-REPEAT PROTEIN-RELATED"/>
    <property type="match status" value="1"/>
</dbReference>
<reference evidence="2" key="1">
    <citation type="submission" date="2015-04" db="UniProtKB">
        <authorList>
            <consortium name="EnsemblPlants"/>
        </authorList>
    </citation>
    <scope>IDENTIFICATION</scope>
</reference>
<proteinExistence type="predicted"/>
<dbReference type="eggNOG" id="KOG0118">
    <property type="taxonomic scope" value="Eukaryota"/>
</dbReference>
<dbReference type="Gramene" id="OGLUM09G20470.1">
    <property type="protein sequence ID" value="OGLUM09G20470.1"/>
    <property type="gene ID" value="OGLUM09G20470"/>
</dbReference>
<dbReference type="EnsemblPlants" id="OGLUM09G20470.1">
    <property type="protein sequence ID" value="OGLUM09G20470.1"/>
    <property type="gene ID" value="OGLUM09G20470"/>
</dbReference>
<sequence length="419" mass="46250">MAGDATCVSRWPDLPADLIREISGRLREVADYVHFHAVCKPWRDAVVSPPPLFFPWLVRCLDESTPPWREPCWADEDKLLFRSVSGHKATFRVSRASCLGEKFAVRDTDGPGGRVLAVCRDGASLVNPLTGAATHLPRCFPENMAGYLGSVDGVVTGDGTVLLYYLSISSCTFYRAAILRAGDDAWTSVHTCIDSETMSFWQQWSATYHDGKVINAGRQFYRVGMLSIAPGDVFTGRLEKRSLPQLYDDPASYSYFFELGGELMWAYVHVAAAALFDHGHGHGPLKGGDLVGSGAVSLWVYSREKKSGRWVKREGRRLLGSSVLFLGWTSSFAVEAGQLAGEVDGGCAYLMIDSVGRGLGRRGFLVLERCTVYRYRLEDDTITMLDELPPGWLASCCTWFLPRPTIHAGPEPKLSKPYA</sequence>
<evidence type="ECO:0000313" key="2">
    <source>
        <dbReference type="EnsemblPlants" id="OGLUM09G20470.1"/>
    </source>
</evidence>
<dbReference type="Pfam" id="PF03478">
    <property type="entry name" value="Beta-prop_KIB1-4"/>
    <property type="match status" value="1"/>
</dbReference>
<protein>
    <recommendedName>
        <fullName evidence="1">KIB1-4 beta-propeller domain-containing protein</fullName>
    </recommendedName>
</protein>
<dbReference type="InterPro" id="IPR005174">
    <property type="entry name" value="KIB1-4_b-propeller"/>
</dbReference>
<reference evidence="2" key="2">
    <citation type="submission" date="2018-05" db="EMBL/GenBank/DDBJ databases">
        <title>OgluRS3 (Oryza glumaepatula Reference Sequence Version 3).</title>
        <authorList>
            <person name="Zhang J."/>
            <person name="Kudrna D."/>
            <person name="Lee S."/>
            <person name="Talag J."/>
            <person name="Welchert J."/>
            <person name="Wing R.A."/>
        </authorList>
    </citation>
    <scope>NUCLEOTIDE SEQUENCE [LARGE SCALE GENOMIC DNA]</scope>
</reference>
<dbReference type="InterPro" id="IPR036047">
    <property type="entry name" value="F-box-like_dom_sf"/>
</dbReference>
<dbReference type="AlphaFoldDB" id="A0A0E0B6P0"/>
<organism evidence="2">
    <name type="scientific">Oryza glumipatula</name>
    <dbReference type="NCBI Taxonomy" id="40148"/>
    <lineage>
        <taxon>Eukaryota</taxon>
        <taxon>Viridiplantae</taxon>
        <taxon>Streptophyta</taxon>
        <taxon>Embryophyta</taxon>
        <taxon>Tracheophyta</taxon>
        <taxon>Spermatophyta</taxon>
        <taxon>Magnoliopsida</taxon>
        <taxon>Liliopsida</taxon>
        <taxon>Poales</taxon>
        <taxon>Poaceae</taxon>
        <taxon>BOP clade</taxon>
        <taxon>Oryzoideae</taxon>
        <taxon>Oryzeae</taxon>
        <taxon>Oryzinae</taxon>
        <taxon>Oryza</taxon>
    </lineage>
</organism>
<dbReference type="Proteomes" id="UP000026961">
    <property type="component" value="Chromosome 9"/>
</dbReference>
<evidence type="ECO:0000313" key="3">
    <source>
        <dbReference type="Proteomes" id="UP000026961"/>
    </source>
</evidence>
<evidence type="ECO:0000259" key="1">
    <source>
        <dbReference type="Pfam" id="PF03478"/>
    </source>
</evidence>
<keyword evidence="3" id="KW-1185">Reference proteome</keyword>
<dbReference type="PANTHER" id="PTHR33110:SF134">
    <property type="entry name" value="OS09G0565350 PROTEIN"/>
    <property type="match status" value="1"/>
</dbReference>